<dbReference type="InterPro" id="IPR008920">
    <property type="entry name" value="TF_FadR/GntR_C"/>
</dbReference>
<dbReference type="SUPFAM" id="SSF48008">
    <property type="entry name" value="GntR ligand-binding domain-like"/>
    <property type="match status" value="1"/>
</dbReference>
<keyword evidence="6" id="KW-1185">Reference proteome</keyword>
<dbReference type="InterPro" id="IPR036388">
    <property type="entry name" value="WH-like_DNA-bd_sf"/>
</dbReference>
<dbReference type="PANTHER" id="PTHR43537">
    <property type="entry name" value="TRANSCRIPTIONAL REGULATOR, GNTR FAMILY"/>
    <property type="match status" value="1"/>
</dbReference>
<evidence type="ECO:0000256" key="2">
    <source>
        <dbReference type="ARBA" id="ARBA00023125"/>
    </source>
</evidence>
<dbReference type="InterPro" id="IPR011711">
    <property type="entry name" value="GntR_C"/>
</dbReference>
<evidence type="ECO:0000313" key="5">
    <source>
        <dbReference type="EMBL" id="BBA98982.1"/>
    </source>
</evidence>
<evidence type="ECO:0000256" key="1">
    <source>
        <dbReference type="ARBA" id="ARBA00023015"/>
    </source>
</evidence>
<keyword evidence="1" id="KW-0805">Transcription regulation</keyword>
<reference evidence="5 6" key="4">
    <citation type="journal article" date="2020" name="Sci. Rep.">
        <title>beta-carboline chemical signals induce reveromycin production through a LuxR family regulator in Streptomyces sp. SN-593.</title>
        <authorList>
            <person name="Panthee S."/>
            <person name="Kito N."/>
            <person name="Hayashi T."/>
            <person name="Shimizu T."/>
            <person name="Ishikawa J."/>
            <person name="Hamamoto H."/>
            <person name="Osada H."/>
            <person name="Takahashi S."/>
        </authorList>
    </citation>
    <scope>NUCLEOTIDE SEQUENCE [LARGE SCALE GENOMIC DNA]</scope>
    <source>
        <strain evidence="5 6">SN-593</strain>
    </source>
</reference>
<dbReference type="InterPro" id="IPR036390">
    <property type="entry name" value="WH_DNA-bd_sf"/>
</dbReference>
<dbReference type="PROSITE" id="PS50949">
    <property type="entry name" value="HTH_GNTR"/>
    <property type="match status" value="1"/>
</dbReference>
<proteinExistence type="predicted"/>
<dbReference type="GO" id="GO:0003677">
    <property type="term" value="F:DNA binding"/>
    <property type="evidence" value="ECO:0007669"/>
    <property type="project" value="UniProtKB-KW"/>
</dbReference>
<dbReference type="Pfam" id="PF07729">
    <property type="entry name" value="FCD"/>
    <property type="match status" value="1"/>
</dbReference>
<gene>
    <name evidence="5" type="ORF">RVR_5414</name>
</gene>
<evidence type="ECO:0000259" key="4">
    <source>
        <dbReference type="PROSITE" id="PS50949"/>
    </source>
</evidence>
<sequence length="230" mass="25425">MPALWLGLLATGFEGSARAAVLARLRSVILAGLVPPGAPINVDDVADRLLISRVPVREALRTLITEGLVEHEERGGFSVCHVTRDELSELYTVREALERAALRAAVERATADDDAAVRRAYDDLTSSIDAHDGRGHQRGSKAFHFAMVRACGMRRLVGTLEQAWNLTLPAQPMAYLSPRGRRALHEEHRAMAEAFAARDTDGLLTLSALHYRRNQHIVRDLPEDSRLRPD</sequence>
<dbReference type="InterPro" id="IPR000524">
    <property type="entry name" value="Tscrpt_reg_HTH_GntR"/>
</dbReference>
<feature type="domain" description="HTH gntR-type" evidence="4">
    <location>
        <begin position="15"/>
        <end position="82"/>
    </location>
</feature>
<dbReference type="Gene3D" id="1.20.120.530">
    <property type="entry name" value="GntR ligand-binding domain-like"/>
    <property type="match status" value="1"/>
</dbReference>
<dbReference type="PANTHER" id="PTHR43537:SF24">
    <property type="entry name" value="GLUCONATE OPERON TRANSCRIPTIONAL REPRESSOR"/>
    <property type="match status" value="1"/>
</dbReference>
<name>A0A7U3VPP9_9ACTN</name>
<evidence type="ECO:0000256" key="3">
    <source>
        <dbReference type="ARBA" id="ARBA00023163"/>
    </source>
</evidence>
<dbReference type="EMBL" id="AP018365">
    <property type="protein sequence ID" value="BBA98982.1"/>
    <property type="molecule type" value="Genomic_DNA"/>
</dbReference>
<keyword evidence="2" id="KW-0238">DNA-binding</keyword>
<protein>
    <submittedName>
        <fullName evidence="5">Putative GntR family transcriptional regulator</fullName>
    </submittedName>
</protein>
<dbReference type="GO" id="GO:0003700">
    <property type="term" value="F:DNA-binding transcription factor activity"/>
    <property type="evidence" value="ECO:0007669"/>
    <property type="project" value="InterPro"/>
</dbReference>
<organism evidence="5 6">
    <name type="scientific">Actinacidiphila reveromycinica</name>
    <dbReference type="NCBI Taxonomy" id="659352"/>
    <lineage>
        <taxon>Bacteria</taxon>
        <taxon>Bacillati</taxon>
        <taxon>Actinomycetota</taxon>
        <taxon>Actinomycetes</taxon>
        <taxon>Kitasatosporales</taxon>
        <taxon>Streptomycetaceae</taxon>
        <taxon>Actinacidiphila</taxon>
    </lineage>
</organism>
<dbReference type="SMART" id="SM00345">
    <property type="entry name" value="HTH_GNTR"/>
    <property type="match status" value="1"/>
</dbReference>
<dbReference type="Proteomes" id="UP000595703">
    <property type="component" value="Chromosome"/>
</dbReference>
<dbReference type="Pfam" id="PF00392">
    <property type="entry name" value="GntR"/>
    <property type="match status" value="1"/>
</dbReference>
<dbReference type="SMART" id="SM00895">
    <property type="entry name" value="FCD"/>
    <property type="match status" value="1"/>
</dbReference>
<dbReference type="SUPFAM" id="SSF46785">
    <property type="entry name" value="Winged helix' DNA-binding domain"/>
    <property type="match status" value="1"/>
</dbReference>
<dbReference type="KEGG" id="arev:RVR_5414"/>
<dbReference type="AlphaFoldDB" id="A0A7U3VPP9"/>
<dbReference type="Gene3D" id="1.10.10.10">
    <property type="entry name" value="Winged helix-like DNA-binding domain superfamily/Winged helix DNA-binding domain"/>
    <property type="match status" value="1"/>
</dbReference>
<reference evidence="5 6" key="1">
    <citation type="journal article" date="2010" name="J. Bacteriol.">
        <title>Biochemical characterization of a novel indole prenyltransferase from Streptomyces sp. SN-593.</title>
        <authorList>
            <person name="Takahashi S."/>
            <person name="Takagi H."/>
            <person name="Toyoda A."/>
            <person name="Uramoto M."/>
            <person name="Nogawa T."/>
            <person name="Ueki M."/>
            <person name="Sakaki Y."/>
            <person name="Osada H."/>
        </authorList>
    </citation>
    <scope>NUCLEOTIDE SEQUENCE [LARGE SCALE GENOMIC DNA]</scope>
    <source>
        <strain evidence="5 6">SN-593</strain>
    </source>
</reference>
<accession>A0A7U3VPP9</accession>
<reference evidence="5 6" key="2">
    <citation type="journal article" date="2011" name="J. Antibiot.">
        <title>Furaquinocins I and J: novel polyketide isoprenoid hybrid compounds from Streptomyces reveromyceticus SN-593.</title>
        <authorList>
            <person name="Panthee S."/>
            <person name="Takahashi S."/>
            <person name="Takagi H."/>
            <person name="Nogawa T."/>
            <person name="Oowada E."/>
            <person name="Uramoto M."/>
            <person name="Osada H."/>
        </authorList>
    </citation>
    <scope>NUCLEOTIDE SEQUENCE [LARGE SCALE GENOMIC DNA]</scope>
    <source>
        <strain evidence="5 6">SN-593</strain>
    </source>
</reference>
<evidence type="ECO:0000313" key="6">
    <source>
        <dbReference type="Proteomes" id="UP000595703"/>
    </source>
</evidence>
<keyword evidence="3" id="KW-0804">Transcription</keyword>
<reference evidence="5 6" key="3">
    <citation type="journal article" date="2011" name="Nat. Chem. Biol.">
        <title>Reveromycin A biosynthesis uses RevG and RevJ for stereospecific spiroacetal formation.</title>
        <authorList>
            <person name="Takahashi S."/>
            <person name="Toyoda A."/>
            <person name="Sekiyama Y."/>
            <person name="Takagi H."/>
            <person name="Nogawa T."/>
            <person name="Uramoto M."/>
            <person name="Suzuki R."/>
            <person name="Koshino H."/>
            <person name="Kumano T."/>
            <person name="Panthee S."/>
            <person name="Dairi T."/>
            <person name="Ishikawa J."/>
            <person name="Ikeda H."/>
            <person name="Sakaki Y."/>
            <person name="Osada H."/>
        </authorList>
    </citation>
    <scope>NUCLEOTIDE SEQUENCE [LARGE SCALE GENOMIC DNA]</scope>
    <source>
        <strain evidence="5 6">SN-593</strain>
    </source>
</reference>